<dbReference type="PATRIC" id="fig|796385.3.peg.2523"/>
<protein>
    <submittedName>
        <fullName evidence="2">von Willebrand factor domain-containing protein</fullName>
    </submittedName>
</protein>
<dbReference type="Proteomes" id="UP000035331">
    <property type="component" value="Chromosome"/>
</dbReference>
<dbReference type="SUPFAM" id="SSF53300">
    <property type="entry name" value="vWA-like"/>
    <property type="match status" value="1"/>
</dbReference>
<dbReference type="EMBL" id="CP008746">
    <property type="protein sequence ID" value="AKJ39057.1"/>
    <property type="molecule type" value="Genomic_DNA"/>
</dbReference>
<evidence type="ECO:0000259" key="1">
    <source>
        <dbReference type="Pfam" id="PF01882"/>
    </source>
</evidence>
<organism evidence="2 3">
    <name type="scientific">Methanosarcina barkeri CM1</name>
    <dbReference type="NCBI Taxonomy" id="796385"/>
    <lineage>
        <taxon>Archaea</taxon>
        <taxon>Methanobacteriati</taxon>
        <taxon>Methanobacteriota</taxon>
        <taxon>Stenosarchaea group</taxon>
        <taxon>Methanomicrobia</taxon>
        <taxon>Methanosarcinales</taxon>
        <taxon>Methanosarcinaceae</taxon>
        <taxon>Methanosarcina</taxon>
    </lineage>
</organism>
<gene>
    <name evidence="2" type="ORF">MCM1_2036</name>
</gene>
<proteinExistence type="predicted"/>
<reference evidence="3" key="1">
    <citation type="submission" date="2014-06" db="EMBL/GenBank/DDBJ databases">
        <title>The complete genome sequence of Methanosarcina barkeri CM1.</title>
        <authorList>
            <consortium name="Pastoral Greenhouse Gas Research Consortium"/>
            <person name="Lambie S.C."/>
            <person name="Leahy S.C."/>
            <person name="Kelly W.J."/>
            <person name="Li D."/>
            <person name="Reilly K."/>
            <person name="Attwood G.T."/>
            <person name="Altermann E."/>
        </authorList>
    </citation>
    <scope>NUCLEOTIDE SEQUENCE [LARGE SCALE GENOMIC DNA]</scope>
    <source>
        <strain evidence="3">CM1</strain>
    </source>
</reference>
<feature type="domain" description="DUF58" evidence="1">
    <location>
        <begin position="107"/>
        <end position="318"/>
    </location>
</feature>
<dbReference type="PANTHER" id="PTHR33608:SF6">
    <property type="entry name" value="BLL2464 PROTEIN"/>
    <property type="match status" value="1"/>
</dbReference>
<evidence type="ECO:0000313" key="3">
    <source>
        <dbReference type="Proteomes" id="UP000035331"/>
    </source>
</evidence>
<accession>A0A0G3CIV5</accession>
<dbReference type="InterPro" id="IPR036465">
    <property type="entry name" value="vWFA_dom_sf"/>
</dbReference>
<dbReference type="InterPro" id="IPR002881">
    <property type="entry name" value="DUF58"/>
</dbReference>
<dbReference type="PANTHER" id="PTHR33608">
    <property type="entry name" value="BLL2464 PROTEIN"/>
    <property type="match status" value="1"/>
</dbReference>
<sequence>MSAQIEIFARKFSLGNFRQEIFTRKFSPGNFHSEIFARKFSLGNFRQEIFASEEVYKSHRVVCYMQSAKEVIKQVKRIEISTKQQVEGLITGNYHSVFKGQGIDFSEIREYRAGDDVRAIDWKVTARFNRPFIKEFVEERDLRVYFAIDMSASGSFGSNITKKQKAIDIAASLMFAAMENNDNVGLFIFTEGIEKYIPARKGRKHVLKLLSTLISYEPVAKNTDIMNSMQSIAMLLKRRSIVFVISDFCSDDFSKPLKVMKNRHDIVALRVTDKREQELPDVGLIELEDEETGEQLLVDTSNEEFRIRYAELVMEHNESLQRFFRKMKIDMVDLVTDEPYETALKKFFRTRKIRR</sequence>
<reference evidence="2 3" key="2">
    <citation type="journal article" date="2015" name="Stand. Genomic Sci.">
        <title>The complete genome sequence of the rumen methanogen Methanosarcina barkeri CM1.</title>
        <authorList>
            <person name="Lambie S.C."/>
            <person name="Kelly W.J."/>
            <person name="Leahy S.C."/>
            <person name="Li D."/>
            <person name="Reilly K."/>
            <person name="McAllister T.A."/>
            <person name="Valle E.R."/>
            <person name="Attwood G.T."/>
            <person name="Altermann E."/>
        </authorList>
    </citation>
    <scope>NUCLEOTIDE SEQUENCE [LARGE SCALE GENOMIC DNA]</scope>
    <source>
        <strain evidence="2 3">CM1</strain>
    </source>
</reference>
<dbReference type="Pfam" id="PF01882">
    <property type="entry name" value="DUF58"/>
    <property type="match status" value="1"/>
</dbReference>
<evidence type="ECO:0000313" key="2">
    <source>
        <dbReference type="EMBL" id="AKJ39057.1"/>
    </source>
</evidence>
<dbReference type="Gene3D" id="3.40.50.410">
    <property type="entry name" value="von Willebrand factor, type A domain"/>
    <property type="match status" value="1"/>
</dbReference>
<name>A0A0G3CIV5_METBA</name>
<dbReference type="AlphaFoldDB" id="A0A0G3CIV5"/>